<dbReference type="PANTHER" id="PTHR33221">
    <property type="entry name" value="WINGED HELIX-TURN-HELIX TRANSCRIPTIONAL REGULATOR, RRF2 FAMILY"/>
    <property type="match status" value="1"/>
</dbReference>
<evidence type="ECO:0000313" key="2">
    <source>
        <dbReference type="EMBL" id="OAN51337.1"/>
    </source>
</evidence>
<proteinExistence type="predicted"/>
<accession>A0A178MQT5</accession>
<organism evidence="2 3">
    <name type="scientific">Paramagnetospirillum marisnigri</name>
    <dbReference type="NCBI Taxonomy" id="1285242"/>
    <lineage>
        <taxon>Bacteria</taxon>
        <taxon>Pseudomonadati</taxon>
        <taxon>Pseudomonadota</taxon>
        <taxon>Alphaproteobacteria</taxon>
        <taxon>Rhodospirillales</taxon>
        <taxon>Magnetospirillaceae</taxon>
        <taxon>Paramagnetospirillum</taxon>
    </lineage>
</organism>
<dbReference type="RefSeq" id="WP_068491609.1">
    <property type="nucleotide sequence ID" value="NZ_LWQT01000046.1"/>
</dbReference>
<reference evidence="2 3" key="1">
    <citation type="submission" date="2016-04" db="EMBL/GenBank/DDBJ databases">
        <title>Draft genome sequence of freshwater magnetotactic bacteria Magnetospirillum marisnigri SP-1 and Magnetospirillum moscoviense BB-1.</title>
        <authorList>
            <person name="Koziaeva V."/>
            <person name="Dziuba M.V."/>
            <person name="Ivanov T.M."/>
            <person name="Kuznetsov B."/>
            <person name="Grouzdev D.S."/>
        </authorList>
    </citation>
    <scope>NUCLEOTIDE SEQUENCE [LARGE SCALE GENOMIC DNA]</scope>
    <source>
        <strain evidence="2 3">SP-1</strain>
    </source>
</reference>
<gene>
    <name evidence="2" type="ORF">A6A04_16300</name>
</gene>
<dbReference type="GO" id="GO:0003700">
    <property type="term" value="F:DNA-binding transcription factor activity"/>
    <property type="evidence" value="ECO:0007669"/>
    <property type="project" value="TreeGrafter"/>
</dbReference>
<evidence type="ECO:0000256" key="1">
    <source>
        <dbReference type="ARBA" id="ARBA00023125"/>
    </source>
</evidence>
<dbReference type="Proteomes" id="UP000078428">
    <property type="component" value="Unassembled WGS sequence"/>
</dbReference>
<dbReference type="Gene3D" id="1.10.10.10">
    <property type="entry name" value="Winged helix-like DNA-binding domain superfamily/Winged helix DNA-binding domain"/>
    <property type="match status" value="1"/>
</dbReference>
<dbReference type="STRING" id="1285242.A6A04_16300"/>
<dbReference type="Pfam" id="PF02082">
    <property type="entry name" value="Rrf2"/>
    <property type="match status" value="1"/>
</dbReference>
<dbReference type="GO" id="GO:0003677">
    <property type="term" value="F:DNA binding"/>
    <property type="evidence" value="ECO:0007669"/>
    <property type="project" value="UniProtKB-KW"/>
</dbReference>
<dbReference type="EMBL" id="LWQT01000046">
    <property type="protein sequence ID" value="OAN51337.1"/>
    <property type="molecule type" value="Genomic_DNA"/>
</dbReference>
<dbReference type="SUPFAM" id="SSF46785">
    <property type="entry name" value="Winged helix' DNA-binding domain"/>
    <property type="match status" value="1"/>
</dbReference>
<sequence length="128" mass="14462">MKITQFTDFSFRLLLFLARSRDRVVTVREVADYYSISAEHLKKIVRSLSDLGHIQTVRGKLGGLKLAREPDEINLGRLIRDQENLALLPCHEPCDTCPVQDCKLRVLVDQALGAFLAHFDGKTLADII</sequence>
<name>A0A178MQT5_9PROT</name>
<dbReference type="InterPro" id="IPR000944">
    <property type="entry name" value="Tscrpt_reg_Rrf2"/>
</dbReference>
<dbReference type="AlphaFoldDB" id="A0A178MQT5"/>
<dbReference type="PROSITE" id="PS51197">
    <property type="entry name" value="HTH_RRF2_2"/>
    <property type="match status" value="1"/>
</dbReference>
<protein>
    <submittedName>
        <fullName evidence="2">Transcriptional regulator</fullName>
    </submittedName>
</protein>
<keyword evidence="3" id="KW-1185">Reference proteome</keyword>
<evidence type="ECO:0000313" key="3">
    <source>
        <dbReference type="Proteomes" id="UP000078428"/>
    </source>
</evidence>
<comment type="caution">
    <text evidence="2">The sequence shown here is derived from an EMBL/GenBank/DDBJ whole genome shotgun (WGS) entry which is preliminary data.</text>
</comment>
<dbReference type="GO" id="GO:0005829">
    <property type="term" value="C:cytosol"/>
    <property type="evidence" value="ECO:0007669"/>
    <property type="project" value="TreeGrafter"/>
</dbReference>
<dbReference type="OrthoDB" id="9795923at2"/>
<keyword evidence="1" id="KW-0238">DNA-binding</keyword>
<dbReference type="NCBIfam" id="TIGR00738">
    <property type="entry name" value="rrf2_super"/>
    <property type="match status" value="1"/>
</dbReference>
<dbReference type="InterPro" id="IPR036390">
    <property type="entry name" value="WH_DNA-bd_sf"/>
</dbReference>
<dbReference type="InterPro" id="IPR036388">
    <property type="entry name" value="WH-like_DNA-bd_sf"/>
</dbReference>
<dbReference type="PANTHER" id="PTHR33221:SF4">
    <property type="entry name" value="HTH-TYPE TRANSCRIPTIONAL REPRESSOR NSRR"/>
    <property type="match status" value="1"/>
</dbReference>